<dbReference type="EMBL" id="JBFOLK010000345">
    <property type="protein sequence ID" value="KAL2454524.1"/>
    <property type="molecule type" value="Genomic_DNA"/>
</dbReference>
<evidence type="ECO:0000256" key="1">
    <source>
        <dbReference type="SAM" id="Coils"/>
    </source>
</evidence>
<reference evidence="4" key="1">
    <citation type="submission" date="2024-07" db="EMBL/GenBank/DDBJ databases">
        <title>Two chromosome-level genome assemblies of Korean endemic species Abeliophyllum distichum and Forsythia ovata (Oleaceae).</title>
        <authorList>
            <person name="Jang H."/>
        </authorList>
    </citation>
    <scope>NUCLEOTIDE SEQUENCE [LARGE SCALE GENOMIC DNA]</scope>
</reference>
<gene>
    <name evidence="3" type="ORF">Adt_47976</name>
</gene>
<sequence length="488" mass="54162">MVTSKNPSNNRINFENFQELFTRPYVNPSCLLPSKPELNEFYLGPSFNDADSVERAAVAQLFPCTQESPFLDPFSLKPICENSIRTWPNADTTFRLWHARFWSFEYNTFIFPFGPMSITLRDVGALVNLPLLGDTVSPAIRIYSAAPKFEKKYTESYSGMQELYNNSGSEPTHADSGLAFSPPSQTGVIRGASHRKRPALGPLERPDDNDDNDDDAPLLIRRKRGSTSPLKDSTPPIPSSPPPSIPSNEEILPKEELEGPETSIAQPVEESSPFQGVVPPIVQEPIRPNKDKSSQAVESPSDILPHSSSKVTIQLANVDADAILRSIQDLFTSWKQVNASHAARSSSASHPYVASALFSIENMNILKKVVLEYTSFMDMDIVNSSATSQRDKFEHLSNKMAQALELPSLKLPNDLKLSLKIIHQEVSALLAKNVELEAKKTQYVIAMNEKESLYNEIDKAKSSLNEISSDVMVEDSLMMSLAAQMKEI</sequence>
<dbReference type="Proteomes" id="UP001604336">
    <property type="component" value="Unassembled WGS sequence"/>
</dbReference>
<evidence type="ECO:0000313" key="3">
    <source>
        <dbReference type="EMBL" id="KAL2454524.1"/>
    </source>
</evidence>
<feature type="coiled-coil region" evidence="1">
    <location>
        <begin position="419"/>
        <end position="470"/>
    </location>
</feature>
<feature type="compositionally biased region" description="Pro residues" evidence="2">
    <location>
        <begin position="235"/>
        <end position="245"/>
    </location>
</feature>
<organism evidence="3 4">
    <name type="scientific">Abeliophyllum distichum</name>
    <dbReference type="NCBI Taxonomy" id="126358"/>
    <lineage>
        <taxon>Eukaryota</taxon>
        <taxon>Viridiplantae</taxon>
        <taxon>Streptophyta</taxon>
        <taxon>Embryophyta</taxon>
        <taxon>Tracheophyta</taxon>
        <taxon>Spermatophyta</taxon>
        <taxon>Magnoliopsida</taxon>
        <taxon>eudicotyledons</taxon>
        <taxon>Gunneridae</taxon>
        <taxon>Pentapetalae</taxon>
        <taxon>asterids</taxon>
        <taxon>lamiids</taxon>
        <taxon>Lamiales</taxon>
        <taxon>Oleaceae</taxon>
        <taxon>Forsythieae</taxon>
        <taxon>Abeliophyllum</taxon>
    </lineage>
</organism>
<comment type="caution">
    <text evidence="3">The sequence shown here is derived from an EMBL/GenBank/DDBJ whole genome shotgun (WGS) entry which is preliminary data.</text>
</comment>
<feature type="compositionally biased region" description="Acidic residues" evidence="2">
    <location>
        <begin position="207"/>
        <end position="216"/>
    </location>
</feature>
<keyword evidence="4" id="KW-1185">Reference proteome</keyword>
<keyword evidence="1" id="KW-0175">Coiled coil</keyword>
<name>A0ABD1NU99_9LAMI</name>
<dbReference type="AlphaFoldDB" id="A0ABD1NU99"/>
<protein>
    <submittedName>
        <fullName evidence="3">Aminotransferase-like</fullName>
    </submittedName>
</protein>
<evidence type="ECO:0000313" key="4">
    <source>
        <dbReference type="Proteomes" id="UP001604336"/>
    </source>
</evidence>
<evidence type="ECO:0000256" key="2">
    <source>
        <dbReference type="SAM" id="MobiDB-lite"/>
    </source>
</evidence>
<feature type="region of interest" description="Disordered" evidence="2">
    <location>
        <begin position="164"/>
        <end position="250"/>
    </location>
</feature>
<feature type="region of interest" description="Disordered" evidence="2">
    <location>
        <begin position="267"/>
        <end position="305"/>
    </location>
</feature>
<accession>A0ABD1NU99</accession>
<proteinExistence type="predicted"/>